<feature type="compositionally biased region" description="Acidic residues" evidence="5">
    <location>
        <begin position="606"/>
        <end position="620"/>
    </location>
</feature>
<comment type="caution">
    <text evidence="7">The sequence shown here is derived from an EMBL/GenBank/DDBJ whole genome shotgun (WGS) entry which is preliminary data.</text>
</comment>
<feature type="domain" description="Timeless N-terminal" evidence="6">
    <location>
        <begin position="46"/>
        <end position="310"/>
    </location>
</feature>
<dbReference type="InterPro" id="IPR044998">
    <property type="entry name" value="Timeless"/>
</dbReference>
<keyword evidence="3" id="KW-0539">Nucleus</keyword>
<dbReference type="GO" id="GO:0000076">
    <property type="term" value="P:DNA replication checkpoint signaling"/>
    <property type="evidence" value="ECO:0007669"/>
    <property type="project" value="TreeGrafter"/>
</dbReference>
<keyword evidence="8" id="KW-1185">Reference proteome</keyword>
<protein>
    <recommendedName>
        <fullName evidence="6">Timeless N-terminal domain-containing protein</fullName>
    </recommendedName>
</protein>
<dbReference type="GO" id="GO:0043111">
    <property type="term" value="P:replication fork arrest"/>
    <property type="evidence" value="ECO:0007669"/>
    <property type="project" value="TreeGrafter"/>
</dbReference>
<feature type="compositionally biased region" description="Acidic residues" evidence="5">
    <location>
        <begin position="950"/>
        <end position="960"/>
    </location>
</feature>
<feature type="compositionally biased region" description="Basic residues" evidence="5">
    <location>
        <begin position="570"/>
        <end position="579"/>
    </location>
</feature>
<accession>A0A261Y2N6</accession>
<dbReference type="Pfam" id="PF04821">
    <property type="entry name" value="TIMELESS"/>
    <property type="match status" value="1"/>
</dbReference>
<name>A0A261Y2N6_9FUNG</name>
<dbReference type="PANTHER" id="PTHR22940:SF4">
    <property type="entry name" value="PROTEIN TIMELESS HOMOLOG"/>
    <property type="match status" value="1"/>
</dbReference>
<dbReference type="GO" id="GO:0006281">
    <property type="term" value="P:DNA repair"/>
    <property type="evidence" value="ECO:0007669"/>
    <property type="project" value="TreeGrafter"/>
</dbReference>
<comment type="subcellular location">
    <subcellularLocation>
        <location evidence="1">Nucleus</location>
    </subcellularLocation>
</comment>
<reference evidence="7 8" key="1">
    <citation type="journal article" date="2017" name="Mycologia">
        <title>Bifiguratus adelaidae, gen. et sp. nov., a new member of Mucoromycotina in endophytic and soil-dwelling habitats.</title>
        <authorList>
            <person name="Torres-Cruz T.J."/>
            <person name="Billingsley Tobias T.L."/>
            <person name="Almatruk M."/>
            <person name="Hesse C."/>
            <person name="Kuske C.R."/>
            <person name="Desiro A."/>
            <person name="Benucci G.M."/>
            <person name="Bonito G."/>
            <person name="Stajich J.E."/>
            <person name="Dunlap C."/>
            <person name="Arnold A.E."/>
            <person name="Porras-Alfaro A."/>
        </authorList>
    </citation>
    <scope>NUCLEOTIDE SEQUENCE [LARGE SCALE GENOMIC DNA]</scope>
    <source>
        <strain evidence="7 8">AZ0501</strain>
    </source>
</reference>
<evidence type="ECO:0000313" key="8">
    <source>
        <dbReference type="Proteomes" id="UP000242875"/>
    </source>
</evidence>
<dbReference type="OrthoDB" id="310853at2759"/>
<dbReference type="GO" id="GO:0003677">
    <property type="term" value="F:DNA binding"/>
    <property type="evidence" value="ECO:0007669"/>
    <property type="project" value="TreeGrafter"/>
</dbReference>
<evidence type="ECO:0000256" key="5">
    <source>
        <dbReference type="SAM" id="MobiDB-lite"/>
    </source>
</evidence>
<dbReference type="PANTHER" id="PTHR22940">
    <property type="entry name" value="TIMEOUT/TIMELESS-2"/>
    <property type="match status" value="1"/>
</dbReference>
<feature type="compositionally biased region" description="Polar residues" evidence="5">
    <location>
        <begin position="815"/>
        <end position="826"/>
    </location>
</feature>
<gene>
    <name evidence="7" type="ORF">BZG36_02609</name>
</gene>
<feature type="region of interest" description="Disordered" evidence="5">
    <location>
        <begin position="810"/>
        <end position="836"/>
    </location>
</feature>
<dbReference type="AlphaFoldDB" id="A0A261Y2N6"/>
<evidence type="ECO:0000313" key="7">
    <source>
        <dbReference type="EMBL" id="OZJ04875.1"/>
    </source>
</evidence>
<proteinExistence type="predicted"/>
<keyword evidence="2" id="KW-0236">DNA replication inhibitor</keyword>
<organism evidence="7 8">
    <name type="scientific">Bifiguratus adelaidae</name>
    <dbReference type="NCBI Taxonomy" id="1938954"/>
    <lineage>
        <taxon>Eukaryota</taxon>
        <taxon>Fungi</taxon>
        <taxon>Fungi incertae sedis</taxon>
        <taxon>Mucoromycota</taxon>
        <taxon>Mucoromycotina</taxon>
        <taxon>Endogonomycetes</taxon>
        <taxon>Endogonales</taxon>
        <taxon>Endogonales incertae sedis</taxon>
        <taxon>Bifiguratus</taxon>
    </lineage>
</organism>
<evidence type="ECO:0000256" key="4">
    <source>
        <dbReference type="ARBA" id="ARBA00023306"/>
    </source>
</evidence>
<dbReference type="Proteomes" id="UP000242875">
    <property type="component" value="Unassembled WGS sequence"/>
</dbReference>
<feature type="compositionally biased region" description="Basic and acidic residues" evidence="5">
    <location>
        <begin position="961"/>
        <end position="972"/>
    </location>
</feature>
<sequence>MAELEEDIELRIRVLDPQDKALLLSVCSALGGVEPVETESGDIVEQYVMGDECLQCLKDIKNWIARDDQHAEKFVLQALYEWRVLEKDLIPILLLNSNRPERTHVEERLALACVELICPMTWPVYASEFDRQDLLIHGKRLSNILTAYKETFVRPEVLEAILKVAIKPLTLPARNRTDRDGKIIRIVLSIVRNLLAIEDPTASSNDPATVHLNAMMQDLLVQKLHETDTIEMCLTMASNADSGEFREFNLILQEIFYHLFLPQNPEGLFSDESAVRLSEIDKLLQQEKSQFLQASRNASSRHNKFGGTISLRSGRGSNQTISVFPLRNMKTAFQDVLDMSVTDTTKRVKGRVGNRKKELDLPTRNKRYKQPKTIAHISKTTLDFLNHSFNAIVDSVGRDIRAERENIRETDYEKFFYLQTFCLRYRRAGAKMAAEVSRADAENDEELAEFDYDLVASSLKRDNLGSCLRRLRNAFDDKKWDDVGYAVDCLRQMLLTIDEMSRSDIQDYNDVADNLLSNLFYEQSTLDMFVEIARAHKTQSRSYLESIIFMIDTLLTTLEHYCKSKKAMFVRKQKRKTKPRQNSQAKESDNPHDEDHVSDNHGTSEHDEENDAGETVGYEDMDDGSRYQESLFLFENFESSFATDVMLRSYCDYLEDYKHLSEEGIMCVLSTLELFHRICDDLPYMPKTKAYRELSTFIRFCLRQLFKKLEEYPLLYVELVYPTRNKDVKRFMMGNESDDDVNIQKATKKQKKLQDVELQIVPSMAKNLNWSQKIGVVVSALMEQDLHDLIRWVLLKMTFVVGRREAEMTRRQQAKQDAQASSNSMSGYDRDDEDEGYSDAVIEGDLEVEKEALRSNASLKLLLTLLKFEKNSDADPPTWRIPGTLTSHELSEGIKFINEYSEHPMQNDGKPVTDLLQRRRKRARKQTDDTSSPKQKQRRRKADRSLDDSLLTDDNADDQDAGTKTETGEFRSAEFVLSEDDLD</sequence>
<dbReference type="InterPro" id="IPR006906">
    <property type="entry name" value="Timeless_N"/>
</dbReference>
<evidence type="ECO:0000256" key="2">
    <source>
        <dbReference type="ARBA" id="ARBA00022880"/>
    </source>
</evidence>
<evidence type="ECO:0000256" key="3">
    <source>
        <dbReference type="ARBA" id="ARBA00023242"/>
    </source>
</evidence>
<evidence type="ECO:0000259" key="6">
    <source>
        <dbReference type="Pfam" id="PF04821"/>
    </source>
</evidence>
<feature type="compositionally biased region" description="Basic and acidic residues" evidence="5">
    <location>
        <begin position="586"/>
        <end position="605"/>
    </location>
</feature>
<feature type="region of interest" description="Disordered" evidence="5">
    <location>
        <begin position="570"/>
        <end position="620"/>
    </location>
</feature>
<evidence type="ECO:0000256" key="1">
    <source>
        <dbReference type="ARBA" id="ARBA00004123"/>
    </source>
</evidence>
<dbReference type="GO" id="GO:0031298">
    <property type="term" value="C:replication fork protection complex"/>
    <property type="evidence" value="ECO:0007669"/>
    <property type="project" value="TreeGrafter"/>
</dbReference>
<feature type="region of interest" description="Disordered" evidence="5">
    <location>
        <begin position="917"/>
        <end position="983"/>
    </location>
</feature>
<keyword evidence="4" id="KW-0131">Cell cycle</keyword>
<dbReference type="EMBL" id="MVBO01000028">
    <property type="protein sequence ID" value="OZJ04875.1"/>
    <property type="molecule type" value="Genomic_DNA"/>
</dbReference>